<evidence type="ECO:0000256" key="4">
    <source>
        <dbReference type="PROSITE-ProRule" id="PRU00335"/>
    </source>
</evidence>
<dbReference type="Pfam" id="PF00440">
    <property type="entry name" value="TetR_N"/>
    <property type="match status" value="1"/>
</dbReference>
<dbReference type="Gene3D" id="1.10.10.60">
    <property type="entry name" value="Homeodomain-like"/>
    <property type="match status" value="1"/>
</dbReference>
<dbReference type="Pfam" id="PF02909">
    <property type="entry name" value="TetR_C_1"/>
    <property type="match status" value="1"/>
</dbReference>
<dbReference type="InterPro" id="IPR004111">
    <property type="entry name" value="Repressor_TetR_C"/>
</dbReference>
<dbReference type="EMBL" id="CP003219">
    <property type="protein sequence ID" value="AEW97797.1"/>
    <property type="molecule type" value="Genomic_DNA"/>
</dbReference>
<dbReference type="AlphaFoldDB" id="F8JQF4"/>
<keyword evidence="2 4" id="KW-0238">DNA-binding</keyword>
<dbReference type="InterPro" id="IPR050109">
    <property type="entry name" value="HTH-type_TetR-like_transc_reg"/>
</dbReference>
<dbReference type="GO" id="GO:0003700">
    <property type="term" value="F:DNA-binding transcription factor activity"/>
    <property type="evidence" value="ECO:0007669"/>
    <property type="project" value="TreeGrafter"/>
</dbReference>
<dbReference type="Gene3D" id="1.10.357.10">
    <property type="entry name" value="Tetracycline Repressor, domain 2"/>
    <property type="match status" value="1"/>
</dbReference>
<dbReference type="HOGENOM" id="CLU_069543_0_1_11"/>
<dbReference type="eggNOG" id="COG1309">
    <property type="taxonomic scope" value="Bacteria"/>
</dbReference>
<evidence type="ECO:0000256" key="5">
    <source>
        <dbReference type="SAM" id="MobiDB-lite"/>
    </source>
</evidence>
<evidence type="ECO:0000313" key="7">
    <source>
        <dbReference type="EMBL" id="AEW97797.1"/>
    </source>
</evidence>
<gene>
    <name evidence="7" type="ordered locus">SCATT_54260</name>
</gene>
<evidence type="ECO:0000313" key="8">
    <source>
        <dbReference type="Proteomes" id="UP000007842"/>
    </source>
</evidence>
<keyword evidence="1" id="KW-0805">Transcription regulation</keyword>
<dbReference type="PANTHER" id="PTHR30055:SF151">
    <property type="entry name" value="TRANSCRIPTIONAL REGULATORY PROTEIN"/>
    <property type="match status" value="1"/>
</dbReference>
<feature type="domain" description="HTH tetR-type" evidence="6">
    <location>
        <begin position="33"/>
        <end position="93"/>
    </location>
</feature>
<dbReference type="GO" id="GO:0045892">
    <property type="term" value="P:negative regulation of DNA-templated transcription"/>
    <property type="evidence" value="ECO:0007669"/>
    <property type="project" value="InterPro"/>
</dbReference>
<proteinExistence type="predicted"/>
<sequence>MTSRRPAAHDPARTLQLLWRQPTSDRRRGPRPGLSIDAVVDAATAIADAEGLAAVTMRKVAQALGVVPMTLYTYVPGKAELLELMLDAAYGRMARTDTTGRPWRERVAAVAEENRALYRRHPWAAAVSTSRPPLGPGQMAKYEHELSALDGLGLDDVTMDDCLAYLLAFVQACARADAEARAVRQESAMDDEEWWAVNGPLFARVFDERAYPLAARVGAAAGAAHGSAYNPDHAYAFGLERVLDALAALIDPNTVGKSAR</sequence>
<keyword evidence="8" id="KW-1185">Reference proteome</keyword>
<keyword evidence="3" id="KW-0804">Transcription</keyword>
<accession>F8JQF4</accession>
<dbReference type="PATRIC" id="fig|1003195.11.peg.6848"/>
<dbReference type="Proteomes" id="UP000007842">
    <property type="component" value="Chromosome"/>
</dbReference>
<name>F8JQF4_STREN</name>
<dbReference type="KEGG" id="sct:SCAT_5427"/>
<dbReference type="GO" id="GO:0000976">
    <property type="term" value="F:transcription cis-regulatory region binding"/>
    <property type="evidence" value="ECO:0007669"/>
    <property type="project" value="TreeGrafter"/>
</dbReference>
<evidence type="ECO:0000259" key="6">
    <source>
        <dbReference type="PROSITE" id="PS50977"/>
    </source>
</evidence>
<dbReference type="InterPro" id="IPR036271">
    <property type="entry name" value="Tet_transcr_reg_TetR-rel_C_sf"/>
</dbReference>
<feature type="DNA-binding region" description="H-T-H motif" evidence="4">
    <location>
        <begin position="56"/>
        <end position="75"/>
    </location>
</feature>
<dbReference type="PANTHER" id="PTHR30055">
    <property type="entry name" value="HTH-TYPE TRANSCRIPTIONAL REGULATOR RUTR"/>
    <property type="match status" value="1"/>
</dbReference>
<organism evidence="7 8">
    <name type="scientific">Streptantibioticus cattleyicolor (strain ATCC 35852 / DSM 46488 / JCM 4925 / NBRC 14057 / NRRL 8057)</name>
    <name type="common">Streptomyces cattleya</name>
    <dbReference type="NCBI Taxonomy" id="1003195"/>
    <lineage>
        <taxon>Bacteria</taxon>
        <taxon>Bacillati</taxon>
        <taxon>Actinomycetota</taxon>
        <taxon>Actinomycetes</taxon>
        <taxon>Kitasatosporales</taxon>
        <taxon>Streptomycetaceae</taxon>
        <taxon>Streptantibioticus</taxon>
    </lineage>
</organism>
<feature type="region of interest" description="Disordered" evidence="5">
    <location>
        <begin position="1"/>
        <end position="32"/>
    </location>
</feature>
<dbReference type="InterPro" id="IPR001647">
    <property type="entry name" value="HTH_TetR"/>
</dbReference>
<accession>G8WVP0</accession>
<dbReference type="STRING" id="1003195.SCATT_54260"/>
<protein>
    <submittedName>
        <fullName evidence="7">Regulatory protein, TetR</fullName>
    </submittedName>
</protein>
<dbReference type="SUPFAM" id="SSF46689">
    <property type="entry name" value="Homeodomain-like"/>
    <property type="match status" value="1"/>
</dbReference>
<reference evidence="8" key="1">
    <citation type="submission" date="2011-12" db="EMBL/GenBank/DDBJ databases">
        <title>Complete genome sequence of Streptomyces cattleya strain DSM 46488.</title>
        <authorList>
            <person name="Ou H.-Y."/>
            <person name="Li P."/>
            <person name="Zhao C."/>
            <person name="O'Hagan D."/>
            <person name="Deng Z."/>
        </authorList>
    </citation>
    <scope>NUCLEOTIDE SEQUENCE [LARGE SCALE GENOMIC DNA]</scope>
    <source>
        <strain evidence="8">ATCC 35852 / DSM 46488 / JCM 4925 / NBRC 14057 / NRRL 8057</strain>
    </source>
</reference>
<evidence type="ECO:0000256" key="3">
    <source>
        <dbReference type="ARBA" id="ARBA00023163"/>
    </source>
</evidence>
<dbReference type="OrthoDB" id="2570341at2"/>
<dbReference type="InterPro" id="IPR009057">
    <property type="entry name" value="Homeodomain-like_sf"/>
</dbReference>
<dbReference type="SUPFAM" id="SSF48498">
    <property type="entry name" value="Tetracyclin repressor-like, C-terminal domain"/>
    <property type="match status" value="1"/>
</dbReference>
<evidence type="ECO:0000256" key="1">
    <source>
        <dbReference type="ARBA" id="ARBA00023015"/>
    </source>
</evidence>
<evidence type="ECO:0000256" key="2">
    <source>
        <dbReference type="ARBA" id="ARBA00023125"/>
    </source>
</evidence>
<dbReference type="RefSeq" id="WP_014146129.1">
    <property type="nucleotide sequence ID" value="NC_016111.1"/>
</dbReference>
<dbReference type="PROSITE" id="PS50977">
    <property type="entry name" value="HTH_TETR_2"/>
    <property type="match status" value="1"/>
</dbReference>
<dbReference type="KEGG" id="scy:SCATT_54260"/>